<reference evidence="18 19" key="1">
    <citation type="submission" date="2016-06" db="EMBL/GenBank/DDBJ databases">
        <title>Genome of Rhinopithecus bieti.</title>
        <authorList>
            <person name="Wu"/>
            <person name="C.-I. and Zhang"/>
            <person name="Y."/>
        </authorList>
    </citation>
    <scope>NUCLEOTIDE SEQUENCE</scope>
</reference>
<evidence type="ECO:0000256" key="15">
    <source>
        <dbReference type="SAM" id="Phobius"/>
    </source>
</evidence>
<reference evidence="18" key="2">
    <citation type="submission" date="2025-08" db="UniProtKB">
        <authorList>
            <consortium name="Ensembl"/>
        </authorList>
    </citation>
    <scope>IDENTIFICATION</scope>
</reference>
<keyword evidence="5" id="KW-1000">Mitochondrion outer membrane</keyword>
<evidence type="ECO:0000259" key="17">
    <source>
        <dbReference type="Pfam" id="PF17171"/>
    </source>
</evidence>
<keyword evidence="6" id="KW-0832">Ubl conjugation</keyword>
<dbReference type="GO" id="GO:0001401">
    <property type="term" value="C:SAM complex"/>
    <property type="evidence" value="ECO:0007669"/>
    <property type="project" value="InterPro"/>
</dbReference>
<comment type="subunit">
    <text evidence="14">Interacts with MTX2/metaxin-2. Associates with the mitochondrial contact site and cristae organizing system (MICOS) complex, composed of at least MICOS10/MIC10, CHCHD3/MIC19, CHCHD6/MIC25, APOOL/MIC27, IMMT/MIC60, APOO/MIC23/MIC26 and QIL1/MIC13. This complex was also known under the names MINOS or MitOS complex. The MICOS complex associates with mitochondrial outer membrane proteins SAMM50, MTX1 and MTX2 (together described as components of the mitochondrial outer membrane sorting assembly machinery (SAM) complex) and DNAJC11, mitochondrial inner membrane protein TMEM11 and with HSPA9. The MICOS and SAM complexes together with DNAJC11 are part of a large protein complex spanning both membranes termed the mitochondrial intermembrane space bridging (MIB) complex. Interacts with ARMC1.</text>
</comment>
<feature type="domain" description="Metaxin glutathione S-transferase" evidence="17">
    <location>
        <begin position="131"/>
        <end position="181"/>
    </location>
</feature>
<dbReference type="InterPro" id="IPR019564">
    <property type="entry name" value="Sam37/metaxin_N"/>
</dbReference>
<protein>
    <recommendedName>
        <fullName evidence="12">Metaxin-1</fullName>
    </recommendedName>
    <alternativeName>
        <fullName evidence="13">Mitochondrial outer membrane import complex protein 1</fullName>
    </alternativeName>
</protein>
<evidence type="ECO:0000256" key="11">
    <source>
        <dbReference type="ARBA" id="ARBA00037753"/>
    </source>
</evidence>
<dbReference type="InterPro" id="IPR050931">
    <property type="entry name" value="Mito_Protein_Transport_Metaxin"/>
</dbReference>
<dbReference type="Pfam" id="PF17171">
    <property type="entry name" value="GST_C_6"/>
    <property type="match status" value="1"/>
</dbReference>
<evidence type="ECO:0000256" key="2">
    <source>
        <dbReference type="ARBA" id="ARBA00022448"/>
    </source>
</evidence>
<evidence type="ECO:0000256" key="14">
    <source>
        <dbReference type="ARBA" id="ARBA00046575"/>
    </source>
</evidence>
<proteinExistence type="predicted"/>
<evidence type="ECO:0000259" key="16">
    <source>
        <dbReference type="Pfam" id="PF10568"/>
    </source>
</evidence>
<dbReference type="STRING" id="61621.ENSRBIP00000030748"/>
<evidence type="ECO:0000256" key="4">
    <source>
        <dbReference type="ARBA" id="ARBA00022692"/>
    </source>
</evidence>
<evidence type="ECO:0000256" key="1">
    <source>
        <dbReference type="ARBA" id="ARBA00004294"/>
    </source>
</evidence>
<evidence type="ECO:0000256" key="10">
    <source>
        <dbReference type="ARBA" id="ARBA00023136"/>
    </source>
</evidence>
<evidence type="ECO:0000256" key="8">
    <source>
        <dbReference type="ARBA" id="ARBA00022989"/>
    </source>
</evidence>
<evidence type="ECO:0000313" key="19">
    <source>
        <dbReference type="Proteomes" id="UP000233180"/>
    </source>
</evidence>
<keyword evidence="4 15" id="KW-0812">Transmembrane</keyword>
<dbReference type="Proteomes" id="UP000233180">
    <property type="component" value="Unassembled WGS sequence"/>
</dbReference>
<keyword evidence="10 15" id="KW-0472">Membrane</keyword>
<keyword evidence="8 15" id="KW-1133">Transmembrane helix</keyword>
<keyword evidence="9" id="KW-0496">Mitochondrion</keyword>
<keyword evidence="2" id="KW-0813">Transport</keyword>
<keyword evidence="3" id="KW-1017">Isopeptide bond</keyword>
<sequence>TGWAQAREPWQEKFLALPPLHSEAMSTPWIFSPQKYNADYDLSARQGADTLAFMSLLEEKLLPVLVHTFWIDTKNYVEVTRKWYAEAMPFPLNFFLPGRMQRQYMERLELLSGEHMPEDEEELEKELYREARECLTLLSQCLGSQKSSLEIPASLDAFVFSYLALLLQAKLPSGKLQAHLLYFPWDGAEVPPPRQTPVGPETEEEPYRRRNQILSVLAGLAAMVGYALLSGIVSIQRATPARAPGTRALGMAEEDEEE</sequence>
<dbReference type="PANTHER" id="PTHR12289:SF34">
    <property type="entry name" value="METAXIN-1"/>
    <property type="match status" value="1"/>
</dbReference>
<keyword evidence="19" id="KW-1185">Reference proteome</keyword>
<dbReference type="GeneTree" id="ENSGT00950000182919"/>
<comment type="subcellular location">
    <subcellularLocation>
        <location evidence="1">Mitochondrion outer membrane</location>
    </subcellularLocation>
</comment>
<dbReference type="AlphaFoldDB" id="A0A2K6M4P5"/>
<comment type="function">
    <text evidence="11">Involved in transport of proteins into the mitochondrion. Essential for embryonic development.</text>
</comment>
<dbReference type="InterPro" id="IPR033468">
    <property type="entry name" value="Metaxin_GST"/>
</dbReference>
<evidence type="ECO:0000313" key="18">
    <source>
        <dbReference type="Ensembl" id="ENSRBIP00000030748.1"/>
    </source>
</evidence>
<evidence type="ECO:0000256" key="5">
    <source>
        <dbReference type="ARBA" id="ARBA00022787"/>
    </source>
</evidence>
<evidence type="ECO:0000256" key="12">
    <source>
        <dbReference type="ARBA" id="ARBA00039748"/>
    </source>
</evidence>
<keyword evidence="7" id="KW-0653">Protein transport</keyword>
<evidence type="ECO:0000256" key="7">
    <source>
        <dbReference type="ARBA" id="ARBA00022927"/>
    </source>
</evidence>
<evidence type="ECO:0000256" key="6">
    <source>
        <dbReference type="ARBA" id="ARBA00022843"/>
    </source>
</evidence>
<accession>A0A2K6M4P5</accession>
<reference evidence="18" key="3">
    <citation type="submission" date="2025-09" db="UniProtKB">
        <authorList>
            <consortium name="Ensembl"/>
        </authorList>
    </citation>
    <scope>IDENTIFICATION</scope>
</reference>
<evidence type="ECO:0000256" key="13">
    <source>
        <dbReference type="ARBA" id="ARBA00042095"/>
    </source>
</evidence>
<name>A0A2K6M4P5_RHIBE</name>
<feature type="transmembrane region" description="Helical" evidence="15">
    <location>
        <begin position="213"/>
        <end position="235"/>
    </location>
</feature>
<dbReference type="PANTHER" id="PTHR12289">
    <property type="entry name" value="METAXIN RELATED"/>
    <property type="match status" value="1"/>
</dbReference>
<evidence type="ECO:0000256" key="9">
    <source>
        <dbReference type="ARBA" id="ARBA00023128"/>
    </source>
</evidence>
<evidence type="ECO:0000256" key="3">
    <source>
        <dbReference type="ARBA" id="ARBA00022499"/>
    </source>
</evidence>
<dbReference type="GO" id="GO:0007005">
    <property type="term" value="P:mitochondrion organization"/>
    <property type="evidence" value="ECO:0007669"/>
    <property type="project" value="TreeGrafter"/>
</dbReference>
<dbReference type="GO" id="GO:0015031">
    <property type="term" value="P:protein transport"/>
    <property type="evidence" value="ECO:0007669"/>
    <property type="project" value="UniProtKB-KW"/>
</dbReference>
<dbReference type="Ensembl" id="ENSRBIT00000054710.1">
    <property type="protein sequence ID" value="ENSRBIP00000030748.1"/>
    <property type="gene ID" value="ENSRBIG00000039221.1"/>
</dbReference>
<organism evidence="18 19">
    <name type="scientific">Rhinopithecus bieti</name>
    <name type="common">Black snub-nosed monkey</name>
    <name type="synonym">Pygathrix bieti</name>
    <dbReference type="NCBI Taxonomy" id="61621"/>
    <lineage>
        <taxon>Eukaryota</taxon>
        <taxon>Metazoa</taxon>
        <taxon>Chordata</taxon>
        <taxon>Craniata</taxon>
        <taxon>Vertebrata</taxon>
        <taxon>Euteleostomi</taxon>
        <taxon>Mammalia</taxon>
        <taxon>Eutheria</taxon>
        <taxon>Euarchontoglires</taxon>
        <taxon>Primates</taxon>
        <taxon>Haplorrhini</taxon>
        <taxon>Catarrhini</taxon>
        <taxon>Cercopithecidae</taxon>
        <taxon>Colobinae</taxon>
        <taxon>Rhinopithecus</taxon>
    </lineage>
</organism>
<dbReference type="Pfam" id="PF10568">
    <property type="entry name" value="Tom37"/>
    <property type="match status" value="1"/>
</dbReference>
<dbReference type="OMA" id="PWIFSPQ"/>
<feature type="domain" description="Mitochondrial outer membrane transport complex Sam37/metaxin N-terminal" evidence="16">
    <location>
        <begin position="34"/>
        <end position="101"/>
    </location>
</feature>